<dbReference type="GO" id="GO:0008270">
    <property type="term" value="F:zinc ion binding"/>
    <property type="evidence" value="ECO:0007669"/>
    <property type="project" value="UniProtKB-KW"/>
</dbReference>
<evidence type="ECO:0000259" key="6">
    <source>
        <dbReference type="PROSITE" id="PS50171"/>
    </source>
</evidence>
<dbReference type="Gene3D" id="3.30.160.60">
    <property type="entry name" value="Classic Zinc Finger"/>
    <property type="match status" value="1"/>
</dbReference>
<dbReference type="PROSITE" id="PS50171">
    <property type="entry name" value="ZF_MATRIN"/>
    <property type="match status" value="1"/>
</dbReference>
<dbReference type="AlphaFoldDB" id="A0A8J9YDU1"/>
<evidence type="ECO:0000313" key="8">
    <source>
        <dbReference type="Proteomes" id="UP000838878"/>
    </source>
</evidence>
<evidence type="ECO:0000256" key="4">
    <source>
        <dbReference type="ARBA" id="ARBA00022833"/>
    </source>
</evidence>
<dbReference type="InterPro" id="IPR013087">
    <property type="entry name" value="Znf_C2H2_type"/>
</dbReference>
<dbReference type="GO" id="GO:0003676">
    <property type="term" value="F:nucleic acid binding"/>
    <property type="evidence" value="ECO:0007669"/>
    <property type="project" value="InterPro"/>
</dbReference>
<gene>
    <name evidence="7" type="ORF">BINO364_LOCUS12480</name>
</gene>
<feature type="non-terminal residue" evidence="7">
    <location>
        <position position="774"/>
    </location>
</feature>
<keyword evidence="4" id="KW-0862">Zinc</keyword>
<evidence type="ECO:0000313" key="7">
    <source>
        <dbReference type="EMBL" id="CAH0727094.1"/>
    </source>
</evidence>
<dbReference type="InterPro" id="IPR003604">
    <property type="entry name" value="Matrin/U1-like-C_Znf_C2H2"/>
</dbReference>
<name>A0A8J9YDU1_9NEOP</name>
<dbReference type="GO" id="GO:0005634">
    <property type="term" value="C:nucleus"/>
    <property type="evidence" value="ECO:0007669"/>
    <property type="project" value="UniProtKB-SubCell"/>
</dbReference>
<dbReference type="EMBL" id="OV170226">
    <property type="protein sequence ID" value="CAH0727094.1"/>
    <property type="molecule type" value="Genomic_DNA"/>
</dbReference>
<comment type="subcellular location">
    <subcellularLocation>
        <location evidence="1">Nucleus</location>
    </subcellularLocation>
</comment>
<keyword evidence="3" id="KW-0863">Zinc-finger</keyword>
<sequence length="774" mass="89195">MDSQHSQSNVCVISLDALDLNYLHSRYEQKLKQPLYSAKNSLDFSTNFYYEFELQKDEEFDVFKENELVYITCHICKIQVPQNFYHEHKYSFKHEMNTKIANLAVQRLQKHLNCNYDIVDVTTNSSAHFCPVCVTVMDSVEKKTHENSIGHKNSVIVEKFLNDFLILYENVECKTIPSIKCNIPDTNSKKEMDIAIKKIANISKRKDCFNENEIKKVYVNEDKEKNMGMKDYLILLKEKFKIEFNEVKLVNENNLLIKTVDNSLVRVNTDSFHSFKQIGSQIIHCVICKEVFDSSTKHKHILTNKHMELVWLLPFENKDCMRHIDETWNHCVLCNLGLENVDAHLLSAEHVNNLKMSVLYENNNCESNKEASTSSCKSSNDDINKCSPLYVDAVTENHSQDLFIQGINKNQKITKDTEKDKSLNTPNGESTDVKKISVNQMKQVENVHDKHFCIHCNTFISKKGLKKHSDTAKHCMNTWSNSHYFMTVIDADDTDYYLCRVCDEKVKKPINEVKKHVTLPTHLQNYNALLSRNSIKKIGKDIFFCSLCSVKILIKNEILHINSRNHKLLCDPEAQNTLCAESRATSSNSLLEKNSNPNPQLPQIIETNKNIGIAIKETKSFFCDICNVKVPNSKHNIETHIKGGPHIKNMQNMFDKKVEVKKKDIIEGKINIDDVMVDKKLRNSYYVTKTNNPHILKCIVCDIFMTNNETNIGTHVKGFNHLNNYTVIIEKNHLEIKDNDVYCKICSVHISIGNEISHCKGKKHMNNLPATTSS</sequence>
<evidence type="ECO:0000256" key="1">
    <source>
        <dbReference type="ARBA" id="ARBA00004123"/>
    </source>
</evidence>
<keyword evidence="5" id="KW-0539">Nucleus</keyword>
<organism evidence="7 8">
    <name type="scientific">Brenthis ino</name>
    <name type="common">lesser marbled fritillary</name>
    <dbReference type="NCBI Taxonomy" id="405034"/>
    <lineage>
        <taxon>Eukaryota</taxon>
        <taxon>Metazoa</taxon>
        <taxon>Ecdysozoa</taxon>
        <taxon>Arthropoda</taxon>
        <taxon>Hexapoda</taxon>
        <taxon>Insecta</taxon>
        <taxon>Pterygota</taxon>
        <taxon>Neoptera</taxon>
        <taxon>Endopterygota</taxon>
        <taxon>Lepidoptera</taxon>
        <taxon>Glossata</taxon>
        <taxon>Ditrysia</taxon>
        <taxon>Papilionoidea</taxon>
        <taxon>Nymphalidae</taxon>
        <taxon>Heliconiinae</taxon>
        <taxon>Argynnini</taxon>
        <taxon>Brenthis</taxon>
    </lineage>
</organism>
<dbReference type="Proteomes" id="UP000838878">
    <property type="component" value="Chromosome 6"/>
</dbReference>
<accession>A0A8J9YDU1</accession>
<keyword evidence="8" id="KW-1185">Reference proteome</keyword>
<dbReference type="OrthoDB" id="6927752at2759"/>
<dbReference type="InterPro" id="IPR000690">
    <property type="entry name" value="Matrin/U1-C_Znf_C2H2"/>
</dbReference>
<proteinExistence type="predicted"/>
<evidence type="ECO:0000256" key="5">
    <source>
        <dbReference type="ARBA" id="ARBA00023242"/>
    </source>
</evidence>
<keyword evidence="2" id="KW-0479">Metal-binding</keyword>
<protein>
    <recommendedName>
        <fullName evidence="6">Matrin-type domain-containing protein</fullName>
    </recommendedName>
</protein>
<evidence type="ECO:0000256" key="2">
    <source>
        <dbReference type="ARBA" id="ARBA00022723"/>
    </source>
</evidence>
<reference evidence="7" key="1">
    <citation type="submission" date="2021-12" db="EMBL/GenBank/DDBJ databases">
        <authorList>
            <person name="Martin H S."/>
        </authorList>
    </citation>
    <scope>NUCLEOTIDE SEQUENCE</scope>
</reference>
<evidence type="ECO:0000256" key="3">
    <source>
        <dbReference type="ARBA" id="ARBA00022771"/>
    </source>
</evidence>
<dbReference type="SMART" id="SM00451">
    <property type="entry name" value="ZnF_U1"/>
    <property type="match status" value="5"/>
</dbReference>
<dbReference type="SMART" id="SM00355">
    <property type="entry name" value="ZnF_C2H2"/>
    <property type="match status" value="5"/>
</dbReference>
<feature type="domain" description="Matrin-type" evidence="6">
    <location>
        <begin position="621"/>
        <end position="652"/>
    </location>
</feature>